<feature type="region of interest" description="Disordered" evidence="1">
    <location>
        <begin position="73"/>
        <end position="106"/>
    </location>
</feature>
<feature type="region of interest" description="Disordered" evidence="1">
    <location>
        <begin position="1"/>
        <end position="42"/>
    </location>
</feature>
<dbReference type="EMBL" id="ADBV01018979">
    <property type="protein sequence ID" value="EJW71300.1"/>
    <property type="molecule type" value="Genomic_DNA"/>
</dbReference>
<dbReference type="AlphaFoldDB" id="J9ABE7"/>
<feature type="compositionally biased region" description="Basic and acidic residues" evidence="1">
    <location>
        <begin position="31"/>
        <end position="42"/>
    </location>
</feature>
<evidence type="ECO:0000313" key="2">
    <source>
        <dbReference type="EMBL" id="EJW71300.1"/>
    </source>
</evidence>
<evidence type="ECO:0000256" key="1">
    <source>
        <dbReference type="SAM" id="MobiDB-lite"/>
    </source>
</evidence>
<name>J9ABE7_WUCBA</name>
<proteinExistence type="predicted"/>
<feature type="compositionally biased region" description="Polar residues" evidence="1">
    <location>
        <begin position="73"/>
        <end position="90"/>
    </location>
</feature>
<protein>
    <submittedName>
        <fullName evidence="2">Uncharacterized protein</fullName>
    </submittedName>
</protein>
<dbReference type="Proteomes" id="UP000004810">
    <property type="component" value="Unassembled WGS sequence"/>
</dbReference>
<accession>J9ABE7</accession>
<sequence length="106" mass="11491">GRNLTDSRPDLSSQTVLNDGEYRDGGVGGCEGDRSATDRVRRDTTGMCSTENIQGGRSCRKDFWMTNYSEHYSGRNLTDSRPDLSSQTVLNDGEYRDGGVGGCEGG</sequence>
<feature type="non-terminal residue" evidence="2">
    <location>
        <position position="1"/>
    </location>
</feature>
<reference evidence="3" key="1">
    <citation type="submission" date="2012-08" db="EMBL/GenBank/DDBJ databases">
        <title>The Genome Sequence of Wuchereria bancrofti.</title>
        <authorList>
            <person name="Nutman T.B."/>
            <person name="Fink D.L."/>
            <person name="Russ C."/>
            <person name="Young S."/>
            <person name="Zeng Q."/>
            <person name="Koehrsen M."/>
            <person name="Alvarado L."/>
            <person name="Berlin A."/>
            <person name="Chapman S.B."/>
            <person name="Chen Z."/>
            <person name="Freedman E."/>
            <person name="Gellesch M."/>
            <person name="Goldberg J."/>
            <person name="Griggs A."/>
            <person name="Gujja S."/>
            <person name="Heilman E.R."/>
            <person name="Heiman D."/>
            <person name="Hepburn T."/>
            <person name="Howarth C."/>
            <person name="Jen D."/>
            <person name="Larson L."/>
            <person name="Lewis B."/>
            <person name="Mehta T."/>
            <person name="Park D."/>
            <person name="Pearson M."/>
            <person name="Roberts A."/>
            <person name="Saif S."/>
            <person name="Shea T."/>
            <person name="Shenoy N."/>
            <person name="Sisk P."/>
            <person name="Stolte C."/>
            <person name="Sykes S."/>
            <person name="Walk T."/>
            <person name="White J."/>
            <person name="Yandava C."/>
            <person name="Haas B."/>
            <person name="Henn M.R."/>
            <person name="Nusbaum C."/>
            <person name="Birren B."/>
        </authorList>
    </citation>
    <scope>NUCLEOTIDE SEQUENCE [LARGE SCALE GENOMIC DNA]</scope>
    <source>
        <strain evidence="3">NA</strain>
    </source>
</reference>
<organism evidence="2 3">
    <name type="scientific">Wuchereria bancrofti</name>
    <dbReference type="NCBI Taxonomy" id="6293"/>
    <lineage>
        <taxon>Eukaryota</taxon>
        <taxon>Metazoa</taxon>
        <taxon>Ecdysozoa</taxon>
        <taxon>Nematoda</taxon>
        <taxon>Chromadorea</taxon>
        <taxon>Rhabditida</taxon>
        <taxon>Spirurina</taxon>
        <taxon>Spiruromorpha</taxon>
        <taxon>Filarioidea</taxon>
        <taxon>Onchocercidae</taxon>
        <taxon>Wuchereria</taxon>
    </lineage>
</organism>
<evidence type="ECO:0000313" key="3">
    <source>
        <dbReference type="Proteomes" id="UP000004810"/>
    </source>
</evidence>
<comment type="caution">
    <text evidence="2">The sequence shown here is derived from an EMBL/GenBank/DDBJ whole genome shotgun (WGS) entry which is preliminary data.</text>
</comment>
<gene>
    <name evidence="2" type="ORF">WUBG_17792</name>
</gene>